<name>A0A5B7IFL8_PORTR</name>
<reference evidence="1 2" key="1">
    <citation type="submission" date="2019-05" db="EMBL/GenBank/DDBJ databases">
        <title>Another draft genome of Portunus trituberculatus and its Hox gene families provides insights of decapod evolution.</title>
        <authorList>
            <person name="Jeong J.-H."/>
            <person name="Song I."/>
            <person name="Kim S."/>
            <person name="Choi T."/>
            <person name="Kim D."/>
            <person name="Ryu S."/>
            <person name="Kim W."/>
        </authorList>
    </citation>
    <scope>NUCLEOTIDE SEQUENCE [LARGE SCALE GENOMIC DNA]</scope>
    <source>
        <tissue evidence="1">Muscle</tissue>
    </source>
</reference>
<comment type="caution">
    <text evidence="1">The sequence shown here is derived from an EMBL/GenBank/DDBJ whole genome shotgun (WGS) entry which is preliminary data.</text>
</comment>
<protein>
    <submittedName>
        <fullName evidence="1">Uncharacterized protein</fullName>
    </submittedName>
</protein>
<dbReference type="Proteomes" id="UP000324222">
    <property type="component" value="Unassembled WGS sequence"/>
</dbReference>
<dbReference type="AlphaFoldDB" id="A0A5B7IFL8"/>
<dbReference type="EMBL" id="VSRR010053820">
    <property type="protein sequence ID" value="MPC80367.1"/>
    <property type="molecule type" value="Genomic_DNA"/>
</dbReference>
<sequence>MGEGERGREGERKWREGGKEKDVWRLRWGLVEFLQRDVYFLSCEVIARSLEAVRRASPLARTLALQPRHSDSLLSTHR</sequence>
<accession>A0A5B7IFL8</accession>
<evidence type="ECO:0000313" key="1">
    <source>
        <dbReference type="EMBL" id="MPC80367.1"/>
    </source>
</evidence>
<organism evidence="1 2">
    <name type="scientific">Portunus trituberculatus</name>
    <name type="common">Swimming crab</name>
    <name type="synonym">Neptunus trituberculatus</name>
    <dbReference type="NCBI Taxonomy" id="210409"/>
    <lineage>
        <taxon>Eukaryota</taxon>
        <taxon>Metazoa</taxon>
        <taxon>Ecdysozoa</taxon>
        <taxon>Arthropoda</taxon>
        <taxon>Crustacea</taxon>
        <taxon>Multicrustacea</taxon>
        <taxon>Malacostraca</taxon>
        <taxon>Eumalacostraca</taxon>
        <taxon>Eucarida</taxon>
        <taxon>Decapoda</taxon>
        <taxon>Pleocyemata</taxon>
        <taxon>Brachyura</taxon>
        <taxon>Eubrachyura</taxon>
        <taxon>Portunoidea</taxon>
        <taxon>Portunidae</taxon>
        <taxon>Portuninae</taxon>
        <taxon>Portunus</taxon>
    </lineage>
</organism>
<proteinExistence type="predicted"/>
<gene>
    <name evidence="1" type="ORF">E2C01_074945</name>
</gene>
<keyword evidence="2" id="KW-1185">Reference proteome</keyword>
<evidence type="ECO:0000313" key="2">
    <source>
        <dbReference type="Proteomes" id="UP000324222"/>
    </source>
</evidence>